<feature type="region of interest" description="Disordered" evidence="1">
    <location>
        <begin position="1"/>
        <end position="31"/>
    </location>
</feature>
<accession>A0A8H6XGA4</accession>
<comment type="caution">
    <text evidence="2">The sequence shown here is derived from an EMBL/GenBank/DDBJ whole genome shotgun (WGS) entry which is preliminary data.</text>
</comment>
<evidence type="ECO:0000313" key="2">
    <source>
        <dbReference type="EMBL" id="KAF7340613.1"/>
    </source>
</evidence>
<name>A0A8H6XGA4_9AGAR</name>
<organism evidence="2 3">
    <name type="scientific">Mycena sanguinolenta</name>
    <dbReference type="NCBI Taxonomy" id="230812"/>
    <lineage>
        <taxon>Eukaryota</taxon>
        <taxon>Fungi</taxon>
        <taxon>Dikarya</taxon>
        <taxon>Basidiomycota</taxon>
        <taxon>Agaricomycotina</taxon>
        <taxon>Agaricomycetes</taxon>
        <taxon>Agaricomycetidae</taxon>
        <taxon>Agaricales</taxon>
        <taxon>Marasmiineae</taxon>
        <taxon>Mycenaceae</taxon>
        <taxon>Mycena</taxon>
    </lineage>
</organism>
<dbReference type="AlphaFoldDB" id="A0A8H6XGA4"/>
<gene>
    <name evidence="2" type="ORF">MSAN_02133000</name>
</gene>
<dbReference type="OrthoDB" id="3039229at2759"/>
<sequence>MDGQPHSAPKLAHSSISGAESPSPASGMFSNSQQFTVKGQTFINITNNNHPAAPSLPADLRMIPLGDIDLRHQLRMDEYTGVVESQPCEQAYVRRVHSAKAIVASRKSSVTVAIYQGNDAEERWRQDISKYMSMRHPNIVQICGAASSNGMYAAILNDDLIPLRHFLDRYRESHFSTVYIYACCNKDFSEVNNYLKSEFQLRLYSEECTQWIRRSTGRLCTELIPATDNFWLGSDLHGAPPLSEPYNLSAGAEEIAMFIDSLTLTQYHDICTKNLAHHQWIPFSADTIMNLGAVCRCSNYLLEDLVEIAFLPSAEAFILYNWTISGGGTGENMPDGWTRYFFIGRCSSG</sequence>
<protein>
    <submittedName>
        <fullName evidence="2">Uncharacterized protein</fullName>
    </submittedName>
</protein>
<keyword evidence="3" id="KW-1185">Reference proteome</keyword>
<dbReference type="EMBL" id="JACAZH010000030">
    <property type="protein sequence ID" value="KAF7340613.1"/>
    <property type="molecule type" value="Genomic_DNA"/>
</dbReference>
<reference evidence="2" key="1">
    <citation type="submission" date="2020-05" db="EMBL/GenBank/DDBJ databases">
        <title>Mycena genomes resolve the evolution of fungal bioluminescence.</title>
        <authorList>
            <person name="Tsai I.J."/>
        </authorList>
    </citation>
    <scope>NUCLEOTIDE SEQUENCE</scope>
    <source>
        <strain evidence="2">160909Yilan</strain>
    </source>
</reference>
<proteinExistence type="predicted"/>
<evidence type="ECO:0000256" key="1">
    <source>
        <dbReference type="SAM" id="MobiDB-lite"/>
    </source>
</evidence>
<dbReference type="Proteomes" id="UP000623467">
    <property type="component" value="Unassembled WGS sequence"/>
</dbReference>
<evidence type="ECO:0000313" key="3">
    <source>
        <dbReference type="Proteomes" id="UP000623467"/>
    </source>
</evidence>
<feature type="compositionally biased region" description="Polar residues" evidence="1">
    <location>
        <begin position="14"/>
        <end position="31"/>
    </location>
</feature>